<dbReference type="PROSITE" id="PS50105">
    <property type="entry name" value="SAM_DOMAIN"/>
    <property type="match status" value="1"/>
</dbReference>
<dbReference type="eggNOG" id="KOG0192">
    <property type="taxonomic scope" value="Eukaryota"/>
</dbReference>
<feature type="compositionally biased region" description="Basic and acidic residues" evidence="1">
    <location>
        <begin position="520"/>
        <end position="536"/>
    </location>
</feature>
<dbReference type="Proteomes" id="UP000195012">
    <property type="component" value="Unassembled WGS sequence"/>
</dbReference>
<dbReference type="SMART" id="SM00454">
    <property type="entry name" value="SAM"/>
    <property type="match status" value="1"/>
</dbReference>
<dbReference type="EMBL" id="NETL01000026">
    <property type="protein sequence ID" value="OTN65076.1"/>
    <property type="molecule type" value="Genomic_DNA"/>
</dbReference>
<organism evidence="4 5">
    <name type="scientific">Plasmodium knowlesi</name>
    <dbReference type="NCBI Taxonomy" id="5850"/>
    <lineage>
        <taxon>Eukaryota</taxon>
        <taxon>Sar</taxon>
        <taxon>Alveolata</taxon>
        <taxon>Apicomplexa</taxon>
        <taxon>Aconoidasida</taxon>
        <taxon>Haemosporida</taxon>
        <taxon>Plasmodiidae</taxon>
        <taxon>Plasmodium</taxon>
        <taxon>Plasmodium (Plasmodium)</taxon>
    </lineage>
</organism>
<comment type="caution">
    <text evidence="4">The sequence shown here is derived from an EMBL/GenBank/DDBJ whole genome shotgun (WGS) entry which is preliminary data.</text>
</comment>
<feature type="domain" description="Protein kinase" evidence="2">
    <location>
        <begin position="756"/>
        <end position="1278"/>
    </location>
</feature>
<feature type="compositionally biased region" description="Basic and acidic residues" evidence="1">
    <location>
        <begin position="391"/>
        <end position="413"/>
    </location>
</feature>
<dbReference type="Gene3D" id="1.10.150.50">
    <property type="entry name" value="Transcription Factor, Ets-1"/>
    <property type="match status" value="1"/>
</dbReference>
<dbReference type="SUPFAM" id="SSF82185">
    <property type="entry name" value="Histone H3 K4-specific methyltransferase SET7/9 N-terminal domain"/>
    <property type="match status" value="1"/>
</dbReference>
<sequence>MGNSSNSKPIKGRDFSTYRYIGELNSESVPDGKGIILHNSGEAFYGYFSNGKKNGIGIYIDKKLTKYISNWVNDKVDGELKVKPFHSEKVFSFLYSNGVIESCTIYRSRPKPERSLHAKWKRTPKGGETHSVYINDELAMADACTVEDANKGWVSTLPVRKPGYVLPIGRIQQGRTVSREIGYHEDVIEICPMDQRQVSMENPHDEANIQMNELTKKKIDEQLKKEILENIFYTSSDSSNHFIRPHFVMLGRRKKCYRDTYPCETTPKDITIMTHTSTKKEEKKTKHIIKRLTKQNSNSLKIEKYEAWSRKEVAHWLSLCNVPIKWITAFYRNNVTGSALDRINIEMIRNQMGILPYGHAIKLLQLIKNLRVMAYNKRFARCVNIQEHDSRGVNRRRSENLSRSKSNGKEMNRFHPPPNSSQQSKHMLTLGEPITSDAPPEEEVPVLTKKILYNGDAVYQEEDPNSCTSTTSFNSTRTLKEEVYGKMEKLGEQHAEEQHHLQERVCDRSAPNEPVCHPTSNDRQKDTNKQRREDKKEKKKKFIRSFHKNFSLINDFGNTINGGISRIYSGEGENRALSGDPKDDDYGSCSLSSFSITSTFSQSSRPDLSYEESNKSDSSNVPTWQGESKGEEYSMLASSAELEFSVTSTSSSSASSSLDTSPPSSTSSVSSSSYCSNRTDDAPFYGRSQIIKYPSNIYLNNSLAFSYLYSFIIPHEHLTFLHLIRNHYHIRTRRCKDGRKDQEEEQNLFVTNTKSNKFKSIKGNLKNDKIMNSRTFRGKYLGKDVAIKVLVGRVKDFSEIHKVFYKLHLLRHGNIALMMGVSIRYPFVFIISEFLKNGCLFSYLHCTGSYVKDLSVRQNVGTVRADLGSVSTMSREGDISAKNSTDNSSSCDSCTWNTSHSENPASESHSGRITIGVRNKYNPFKGDNDLFCGAYAEEETEHVVPTPRKKLQIYTNNYNASGRSPSNEWSICQKKTNSHIEEINKKGGKKKKKLHTKLFLQDQIQLHEPYAFPPFDKELSFYVKKKKKKKKKYILFTYPQPKLHFNLPGNALKKDRRLSVQRILKITTRDVTLACSYLEKHLSHPLNLKPTNILLDEALNAKITDFGICEIEKCLDTNIDHSYVVYPNGLTTFDVVLADRNVQKMEFSRNDLSDVLRVHDYEDKLHLYSVQRIVASPSSAYPSVSFWTPPEILRGQRGKPFYADVYALGIVLWEMLTRSVPFNYPFKSHLVASVGYAKEELNYNNIPDPIQGLIKSCVHRNMYKRPNFEQILAELSRLYEKANTKAEDALMSFMDGT</sequence>
<dbReference type="VEuPathDB" id="PlasmoDB:PKNOH_S120122800"/>
<gene>
    <name evidence="4" type="ORF">PKNOH_S120122800</name>
</gene>
<dbReference type="OrthoDB" id="339325at2759"/>
<name>A0A1Y3DP92_PLAKN</name>
<dbReference type="InterPro" id="IPR011009">
    <property type="entry name" value="Kinase-like_dom_sf"/>
</dbReference>
<dbReference type="InterPro" id="IPR051681">
    <property type="entry name" value="Ser/Thr_Kinases-Pseudokinases"/>
</dbReference>
<dbReference type="GO" id="GO:0004674">
    <property type="term" value="F:protein serine/threonine kinase activity"/>
    <property type="evidence" value="ECO:0007669"/>
    <property type="project" value="TreeGrafter"/>
</dbReference>
<dbReference type="PANTHER" id="PTHR44329:SF140">
    <property type="entry name" value="INACTIVE PROTEIN TYROSINE KINASE PTKL"/>
    <property type="match status" value="1"/>
</dbReference>
<evidence type="ECO:0000256" key="1">
    <source>
        <dbReference type="SAM" id="MobiDB-lite"/>
    </source>
</evidence>
<dbReference type="GO" id="GO:0005524">
    <property type="term" value="F:ATP binding"/>
    <property type="evidence" value="ECO:0007669"/>
    <property type="project" value="InterPro"/>
</dbReference>
<evidence type="ECO:0000259" key="2">
    <source>
        <dbReference type="PROSITE" id="PS50011"/>
    </source>
</evidence>
<dbReference type="InterPro" id="IPR001245">
    <property type="entry name" value="Ser-Thr/Tyr_kinase_cat_dom"/>
</dbReference>
<dbReference type="SUPFAM" id="SSF56112">
    <property type="entry name" value="Protein kinase-like (PK-like)"/>
    <property type="match status" value="1"/>
</dbReference>
<dbReference type="InterPro" id="IPR000719">
    <property type="entry name" value="Prot_kinase_dom"/>
</dbReference>
<feature type="domain" description="SAM" evidence="3">
    <location>
        <begin position="308"/>
        <end position="373"/>
    </location>
</feature>
<dbReference type="Gene3D" id="1.10.510.10">
    <property type="entry name" value="Transferase(Phosphotransferase) domain 1"/>
    <property type="match status" value="1"/>
</dbReference>
<feature type="compositionally biased region" description="Low complexity" evidence="1">
    <location>
        <begin position="650"/>
        <end position="673"/>
    </location>
</feature>
<evidence type="ECO:0000313" key="5">
    <source>
        <dbReference type="Proteomes" id="UP000195012"/>
    </source>
</evidence>
<feature type="non-terminal residue" evidence="4">
    <location>
        <position position="1297"/>
    </location>
</feature>
<evidence type="ECO:0000313" key="4">
    <source>
        <dbReference type="EMBL" id="OTN65076.1"/>
    </source>
</evidence>
<dbReference type="PROSITE" id="PS50011">
    <property type="entry name" value="PROTEIN_KINASE_DOM"/>
    <property type="match status" value="1"/>
</dbReference>
<proteinExistence type="predicted"/>
<dbReference type="InterPro" id="IPR001660">
    <property type="entry name" value="SAM"/>
</dbReference>
<dbReference type="SUPFAM" id="SSF47769">
    <property type="entry name" value="SAM/Pointed domain"/>
    <property type="match status" value="1"/>
</dbReference>
<feature type="region of interest" description="Disordered" evidence="1">
    <location>
        <begin position="650"/>
        <end position="676"/>
    </location>
</feature>
<feature type="compositionally biased region" description="Basic and acidic residues" evidence="1">
    <location>
        <begin position="493"/>
        <end position="507"/>
    </location>
</feature>
<feature type="region of interest" description="Disordered" evidence="1">
    <location>
        <begin position="599"/>
        <end position="627"/>
    </location>
</feature>
<evidence type="ECO:0008006" key="6">
    <source>
        <dbReference type="Google" id="ProtNLM"/>
    </source>
</evidence>
<feature type="region of interest" description="Disordered" evidence="1">
    <location>
        <begin position="391"/>
        <end position="426"/>
    </location>
</feature>
<dbReference type="Pfam" id="PF07647">
    <property type="entry name" value="SAM_2"/>
    <property type="match status" value="1"/>
</dbReference>
<feature type="region of interest" description="Disordered" evidence="1">
    <location>
        <begin position="493"/>
        <end position="540"/>
    </location>
</feature>
<accession>A0A1Y3DP92</accession>
<dbReference type="InterPro" id="IPR013761">
    <property type="entry name" value="SAM/pointed_sf"/>
</dbReference>
<dbReference type="VEuPathDB" id="PlasmoDB:PKNH_0904400"/>
<dbReference type="PANTHER" id="PTHR44329">
    <property type="entry name" value="SERINE/THREONINE-PROTEIN KINASE TNNI3K-RELATED"/>
    <property type="match status" value="1"/>
</dbReference>
<dbReference type="Gene3D" id="3.30.200.20">
    <property type="entry name" value="Phosphorylase Kinase, domain 1"/>
    <property type="match status" value="1"/>
</dbReference>
<feature type="compositionally biased region" description="Polar residues" evidence="1">
    <location>
        <begin position="616"/>
        <end position="626"/>
    </location>
</feature>
<evidence type="ECO:0000259" key="3">
    <source>
        <dbReference type="PROSITE" id="PS50105"/>
    </source>
</evidence>
<protein>
    <recommendedName>
        <fullName evidence="6">Protein kinase</fullName>
    </recommendedName>
</protein>
<reference evidence="4 5" key="1">
    <citation type="submission" date="2017-05" db="EMBL/GenBank/DDBJ databases">
        <title>PacBio assembly of a Plasmodium knowlesi genome sequence with Hi-C correction and manual annotation of the SICAvar gene family.</title>
        <authorList>
            <person name="Lapp S.A."/>
            <person name="Geraldo J.A."/>
            <person name="Chien J.-T."/>
            <person name="Ay F."/>
            <person name="Pakala S.B."/>
            <person name="Batugedara G."/>
            <person name="Humphrey J.C."/>
            <person name="Debarry J.D."/>
            <person name="Le Roch K.G."/>
            <person name="Galinski M.R."/>
            <person name="Kissinger J.C."/>
        </authorList>
    </citation>
    <scope>NUCLEOTIDE SEQUENCE [LARGE SCALE GENOMIC DNA]</scope>
    <source>
        <strain evidence="5">Malayan Strain Pk1 (A+)</strain>
    </source>
</reference>
<dbReference type="Pfam" id="PF07714">
    <property type="entry name" value="PK_Tyr_Ser-Thr"/>
    <property type="match status" value="1"/>
</dbReference>